<dbReference type="RefSeq" id="WP_390194139.1">
    <property type="nucleotide sequence ID" value="NZ_JBHMEP010000004.1"/>
</dbReference>
<evidence type="ECO:0000313" key="2">
    <source>
        <dbReference type="Proteomes" id="UP001589645"/>
    </source>
</evidence>
<evidence type="ECO:0000313" key="1">
    <source>
        <dbReference type="EMBL" id="MFB9136162.1"/>
    </source>
</evidence>
<proteinExistence type="predicted"/>
<reference evidence="1 2" key="1">
    <citation type="submission" date="2024-09" db="EMBL/GenBank/DDBJ databases">
        <authorList>
            <person name="Sun Q."/>
            <person name="Mori K."/>
        </authorList>
    </citation>
    <scope>NUCLEOTIDE SEQUENCE [LARGE SCALE GENOMIC DNA]</scope>
    <source>
        <strain evidence="1 2">CECT 8064</strain>
    </source>
</reference>
<protein>
    <submittedName>
        <fullName evidence="1">Uncharacterized protein</fullName>
    </submittedName>
</protein>
<dbReference type="Proteomes" id="UP001589645">
    <property type="component" value="Unassembled WGS sequence"/>
</dbReference>
<sequence length="376" mass="42411">MTVYVGTTNIDGTGSSRDLNSENSFEVPFDLISGPPEDESWPEATWVEGYIDQNLSVTETTEKFCVYCFDYSANASNLSTWNAPGLKEIAIYDCDDSYVEINNFVDVTYVTDYYGIWGPGHDGYQALTINGAKRGYIDTRNLEGNSREWQFVDEDSPDYGYSFEGYHEMDTTTCWSDITIRPHSNGDSWSNLFEIYTGYAEDTVYFSSYQDGDIDTSTQWTEFKVDLGEDNDIFIYGIEHSVSDAQQRFVDGGEGNDVLFLPLDTDDLDFVNFELISSNHGSLYLDQSLLANNQTELGLIINDTSVQLSPDVTDIEVNTLNEQQIAYLETTADWQQYSYNGGYSFLSSEEFVAVNVTVDEQSYTLLMNNADELMLG</sequence>
<gene>
    <name evidence="1" type="ORF">ACFFUV_14410</name>
</gene>
<name>A0ABV5HPI6_9VIBR</name>
<dbReference type="EMBL" id="JBHMEP010000004">
    <property type="protein sequence ID" value="MFB9136162.1"/>
    <property type="molecule type" value="Genomic_DNA"/>
</dbReference>
<comment type="caution">
    <text evidence="1">The sequence shown here is derived from an EMBL/GenBank/DDBJ whole genome shotgun (WGS) entry which is preliminary data.</text>
</comment>
<accession>A0ABV5HPI6</accession>
<organism evidence="1 2">
    <name type="scientific">Vibrio olivae</name>
    <dbReference type="NCBI Taxonomy" id="1243002"/>
    <lineage>
        <taxon>Bacteria</taxon>
        <taxon>Pseudomonadati</taxon>
        <taxon>Pseudomonadota</taxon>
        <taxon>Gammaproteobacteria</taxon>
        <taxon>Vibrionales</taxon>
        <taxon>Vibrionaceae</taxon>
        <taxon>Vibrio</taxon>
    </lineage>
</organism>
<keyword evidence="2" id="KW-1185">Reference proteome</keyword>